<dbReference type="SMART" id="SM00240">
    <property type="entry name" value="FHA"/>
    <property type="match status" value="1"/>
</dbReference>
<feature type="compositionally biased region" description="Low complexity" evidence="2">
    <location>
        <begin position="170"/>
        <end position="190"/>
    </location>
</feature>
<accession>A0ABZ3FPD0</accession>
<sequence>MVPPPVCPSGHTSESTDYCDICGSPMASASAAGGGSAPAPTPAAPKPMGVVCPNCEVMNAPGALFCEACGYDYTTGTMPRPPEPSVLDLDTPLPDAPAGDAAPSVSAVETPAPLPDSGSGTPAPEAGATGSPPASEADPAAVASAAAALDIDAPAPQSQPSAPSAPPAPVSAVAPPAVAAPASTPSASAPGIGPDASGDTFEWVLEIWIDPEWYALQESPDPMPSAGLPDIIPLRKRSLLIGRPSRSRNIHPDIDCEPDTGISRRQAQLSTDGTRWFLEDLGSANGTFVAEASQGMPTDPIPTGRRYELDGDERIYLGAWTRLVLRRATPEELEAYASA</sequence>
<protein>
    <submittedName>
        <fullName evidence="4">FHA domain-containing protein</fullName>
    </submittedName>
</protein>
<dbReference type="InterPro" id="IPR000253">
    <property type="entry name" value="FHA_dom"/>
</dbReference>
<name>A0ABZ3FPD0_9ACTN</name>
<feature type="region of interest" description="Disordered" evidence="2">
    <location>
        <begin position="80"/>
        <end position="195"/>
    </location>
</feature>
<evidence type="ECO:0000313" key="4">
    <source>
        <dbReference type="EMBL" id="XAN07257.1"/>
    </source>
</evidence>
<evidence type="ECO:0000256" key="1">
    <source>
        <dbReference type="ARBA" id="ARBA00022553"/>
    </source>
</evidence>
<dbReference type="Pfam" id="PF00498">
    <property type="entry name" value="FHA"/>
    <property type="match status" value="1"/>
</dbReference>
<feature type="compositionally biased region" description="Low complexity" evidence="2">
    <location>
        <begin position="87"/>
        <end position="103"/>
    </location>
</feature>
<dbReference type="RefSeq" id="WP_425308708.1">
    <property type="nucleotide sequence ID" value="NZ_CP154795.1"/>
</dbReference>
<dbReference type="SUPFAM" id="SSF49879">
    <property type="entry name" value="SMAD/FHA domain"/>
    <property type="match status" value="1"/>
</dbReference>
<keyword evidence="5" id="KW-1185">Reference proteome</keyword>
<dbReference type="Proteomes" id="UP001442841">
    <property type="component" value="Chromosome"/>
</dbReference>
<keyword evidence="1" id="KW-0597">Phosphoprotein</keyword>
<feature type="compositionally biased region" description="Low complexity" evidence="2">
    <location>
        <begin position="131"/>
        <end position="162"/>
    </location>
</feature>
<dbReference type="Gene3D" id="2.60.200.20">
    <property type="match status" value="1"/>
</dbReference>
<feature type="domain" description="FHA" evidence="3">
    <location>
        <begin position="239"/>
        <end position="294"/>
    </location>
</feature>
<gene>
    <name evidence="4" type="ORF">AADG42_08105</name>
</gene>
<evidence type="ECO:0000259" key="3">
    <source>
        <dbReference type="PROSITE" id="PS50006"/>
    </source>
</evidence>
<evidence type="ECO:0000313" key="5">
    <source>
        <dbReference type="Proteomes" id="UP001442841"/>
    </source>
</evidence>
<dbReference type="CDD" id="cd00060">
    <property type="entry name" value="FHA"/>
    <property type="match status" value="1"/>
</dbReference>
<proteinExistence type="predicted"/>
<reference evidence="4 5" key="1">
    <citation type="submission" date="2024-04" db="EMBL/GenBank/DDBJ databases">
        <title>Isolation of an actinomycete strain from pig manure.</title>
        <authorList>
            <person name="Gong T."/>
            <person name="Yu Z."/>
            <person name="An M."/>
            <person name="Wei C."/>
            <person name="Yang W."/>
            <person name="Liu L."/>
        </authorList>
    </citation>
    <scope>NUCLEOTIDE SEQUENCE [LARGE SCALE GENOMIC DNA]</scope>
    <source>
        <strain evidence="4 5">ZF39</strain>
    </source>
</reference>
<dbReference type="PROSITE" id="PS50006">
    <property type="entry name" value="FHA_DOMAIN"/>
    <property type="match status" value="1"/>
</dbReference>
<evidence type="ECO:0000256" key="2">
    <source>
        <dbReference type="SAM" id="MobiDB-lite"/>
    </source>
</evidence>
<dbReference type="EMBL" id="CP154795">
    <property type="protein sequence ID" value="XAN07257.1"/>
    <property type="molecule type" value="Genomic_DNA"/>
</dbReference>
<dbReference type="InterPro" id="IPR008984">
    <property type="entry name" value="SMAD_FHA_dom_sf"/>
</dbReference>
<organism evidence="4 5">
    <name type="scientific">Ammonicoccus fulvus</name>
    <dbReference type="NCBI Taxonomy" id="3138240"/>
    <lineage>
        <taxon>Bacteria</taxon>
        <taxon>Bacillati</taxon>
        <taxon>Actinomycetota</taxon>
        <taxon>Actinomycetes</taxon>
        <taxon>Propionibacteriales</taxon>
        <taxon>Propionibacteriaceae</taxon>
        <taxon>Ammonicoccus</taxon>
    </lineage>
</organism>